<dbReference type="AlphaFoldDB" id="A0A6C0H443"/>
<keyword evidence="1" id="KW-0472">Membrane</keyword>
<organism evidence="2">
    <name type="scientific">viral metagenome</name>
    <dbReference type="NCBI Taxonomy" id="1070528"/>
    <lineage>
        <taxon>unclassified sequences</taxon>
        <taxon>metagenomes</taxon>
        <taxon>organismal metagenomes</taxon>
    </lineage>
</organism>
<accession>A0A6C0H443</accession>
<protein>
    <submittedName>
        <fullName evidence="2">Uncharacterized protein</fullName>
    </submittedName>
</protein>
<evidence type="ECO:0000256" key="1">
    <source>
        <dbReference type="SAM" id="Phobius"/>
    </source>
</evidence>
<keyword evidence="1" id="KW-0812">Transmembrane</keyword>
<sequence>MGLKYKQNSSYNLVITLLIILLMVMLYLGNYNLIEGNDTSSQVMSNLDSLLRNNEHTTTVLQDNVPFDSGCNKDLNKKNIEIIVREGGINNPLSKRMQKINQVHATLCSRNF</sequence>
<keyword evidence="1" id="KW-1133">Transmembrane helix</keyword>
<proteinExistence type="predicted"/>
<evidence type="ECO:0000313" key="2">
    <source>
        <dbReference type="EMBL" id="QHT75332.1"/>
    </source>
</evidence>
<feature type="transmembrane region" description="Helical" evidence="1">
    <location>
        <begin position="12"/>
        <end position="34"/>
    </location>
</feature>
<reference evidence="2" key="1">
    <citation type="journal article" date="2020" name="Nature">
        <title>Giant virus diversity and host interactions through global metagenomics.</title>
        <authorList>
            <person name="Schulz F."/>
            <person name="Roux S."/>
            <person name="Paez-Espino D."/>
            <person name="Jungbluth S."/>
            <person name="Walsh D.A."/>
            <person name="Denef V.J."/>
            <person name="McMahon K.D."/>
            <person name="Konstantinidis K.T."/>
            <person name="Eloe-Fadrosh E.A."/>
            <person name="Kyrpides N.C."/>
            <person name="Woyke T."/>
        </authorList>
    </citation>
    <scope>NUCLEOTIDE SEQUENCE</scope>
    <source>
        <strain evidence="2">GVMAG-M-3300023179-63</strain>
    </source>
</reference>
<dbReference type="EMBL" id="MN739867">
    <property type="protein sequence ID" value="QHT75332.1"/>
    <property type="molecule type" value="Genomic_DNA"/>
</dbReference>
<name>A0A6C0H443_9ZZZZ</name>